<keyword evidence="2" id="KW-0472">Membrane</keyword>
<accession>A0ABS3X2T1</accession>
<evidence type="ECO:0000256" key="1">
    <source>
        <dbReference type="SAM" id="MobiDB-lite"/>
    </source>
</evidence>
<feature type="region of interest" description="Disordered" evidence="1">
    <location>
        <begin position="227"/>
        <end position="373"/>
    </location>
</feature>
<dbReference type="PANTHER" id="PTHR23242">
    <property type="entry name" value="TRANSCRIPTION FACTOR HOXA13"/>
    <property type="match status" value="1"/>
</dbReference>
<feature type="transmembrane region" description="Helical" evidence="2">
    <location>
        <begin position="17"/>
        <end position="41"/>
    </location>
</feature>
<evidence type="ECO:0000256" key="2">
    <source>
        <dbReference type="SAM" id="Phobius"/>
    </source>
</evidence>
<gene>
    <name evidence="3" type="ORF">JW592_30220</name>
</gene>
<dbReference type="RefSeq" id="WP_209268451.1">
    <property type="nucleotide sequence ID" value="NZ_JAFFZN010000040.1"/>
</dbReference>
<dbReference type="Pfam" id="PF10935">
    <property type="entry name" value="DUF2637"/>
    <property type="match status" value="1"/>
</dbReference>
<dbReference type="PANTHER" id="PTHR23242:SF9">
    <property type="entry name" value="TRANSCRIPTION FACTOR HOXA13"/>
    <property type="match status" value="1"/>
</dbReference>
<feature type="compositionally biased region" description="Basic and acidic residues" evidence="1">
    <location>
        <begin position="319"/>
        <end position="332"/>
    </location>
</feature>
<feature type="transmembrane region" description="Helical" evidence="2">
    <location>
        <begin position="89"/>
        <end position="105"/>
    </location>
</feature>
<dbReference type="InterPro" id="IPR021235">
    <property type="entry name" value="DUF2637"/>
</dbReference>
<evidence type="ECO:0000313" key="3">
    <source>
        <dbReference type="EMBL" id="MBO8189688.1"/>
    </source>
</evidence>
<protein>
    <submittedName>
        <fullName evidence="3">DUF2637 domain-containing protein</fullName>
    </submittedName>
</protein>
<comment type="caution">
    <text evidence="3">The sequence shown here is derived from an EMBL/GenBank/DDBJ whole genome shotgun (WGS) entry which is preliminary data.</text>
</comment>
<dbReference type="Proteomes" id="UP001518976">
    <property type="component" value="Unassembled WGS sequence"/>
</dbReference>
<keyword evidence="2" id="KW-0812">Transmembrane</keyword>
<sequence length="525" mass="57165">MWSTGGTHKGAERLRRLLVAVVVAGAMVIAAIGFAGSYAAVRELAERKGFGAFAPFFPIGVDAGIVVLLALDLLLTWIRIPFPLLRQTAWLLTAATIAFNGAAAWPDPLGVGMHAVIPVLFVVTVEAARHATGRVAAITADKHMEGVRLSRWLLAFPSTFRLWRRMKLWELRNYDEVIRMEQDRLVYETRLRARYGRSWRRKAPVEALMPLKLTRYGIPLSTTAASAELSAGAPPKWGEEPRSEPSAQREPRSAGTGATRSRQAAADGRPSGNPPVPRAPGRGAPAGEEDGTPSVPGSETPGRDQGRTPRAPVAAAEGLLRERRAAPDESSLRGDSVPAQPSGDGKAGLEEGQEERRREEAAPAPTEPRDGSVVVAREQDVVGGRQREAHGATQYEKASVVGEGGPTLVDRYYQAWAELTEKLGTEPAIQDLSDHLWVRGMSGRGGGRISPSTLRRYRMGWRIYRVWAQYLDANGGAEPSLTELEELCAEHAIRSKGGRGDRLEQRDLAGYLTDFRRRYTALAGR</sequence>
<dbReference type="EMBL" id="JAFFZN010000040">
    <property type="protein sequence ID" value="MBO8189688.1"/>
    <property type="molecule type" value="Genomic_DNA"/>
</dbReference>
<keyword evidence="4" id="KW-1185">Reference proteome</keyword>
<proteinExistence type="predicted"/>
<reference evidence="3 4" key="1">
    <citation type="submission" date="2021-02" db="EMBL/GenBank/DDBJ databases">
        <title>Streptomyces spirodelae sp. nov., isolated from duckweed.</title>
        <authorList>
            <person name="Saimee Y."/>
            <person name="Duangmal K."/>
        </authorList>
    </citation>
    <scope>NUCLEOTIDE SEQUENCE [LARGE SCALE GENOMIC DNA]</scope>
    <source>
        <strain evidence="3 4">DW4-2</strain>
    </source>
</reference>
<feature type="transmembrane region" description="Helical" evidence="2">
    <location>
        <begin position="53"/>
        <end position="77"/>
    </location>
</feature>
<evidence type="ECO:0000313" key="4">
    <source>
        <dbReference type="Proteomes" id="UP001518976"/>
    </source>
</evidence>
<name>A0ABS3X2T1_9ACTN</name>
<organism evidence="3 4">
    <name type="scientific">Streptomyces spirodelae</name>
    <dbReference type="NCBI Taxonomy" id="2812904"/>
    <lineage>
        <taxon>Bacteria</taxon>
        <taxon>Bacillati</taxon>
        <taxon>Actinomycetota</taxon>
        <taxon>Actinomycetes</taxon>
        <taxon>Kitasatosporales</taxon>
        <taxon>Streptomycetaceae</taxon>
        <taxon>Streptomyces</taxon>
    </lineage>
</organism>
<keyword evidence="2" id="KW-1133">Transmembrane helix</keyword>
<feature type="compositionally biased region" description="Basic and acidic residues" evidence="1">
    <location>
        <begin position="237"/>
        <end position="252"/>
    </location>
</feature>